<dbReference type="Ensembl" id="ENSECAT00000138832.1">
    <property type="protein sequence ID" value="ENSECAP00000056262.1"/>
    <property type="gene ID" value="ENSECAG00000002797.4"/>
</dbReference>
<feature type="domain" description="KRAB" evidence="1">
    <location>
        <begin position="44"/>
        <end position="115"/>
    </location>
</feature>
<reference evidence="2 3" key="1">
    <citation type="journal article" date="2009" name="Science">
        <title>Genome sequence, comparative analysis, and population genetics of the domestic horse.</title>
        <authorList>
            <consortium name="Broad Institute Genome Sequencing Platform"/>
            <consortium name="Broad Institute Whole Genome Assembly Team"/>
            <person name="Wade C.M."/>
            <person name="Giulotto E."/>
            <person name="Sigurdsson S."/>
            <person name="Zoli M."/>
            <person name="Gnerre S."/>
            <person name="Imsland F."/>
            <person name="Lear T.L."/>
            <person name="Adelson D.L."/>
            <person name="Bailey E."/>
            <person name="Bellone R.R."/>
            <person name="Bloecker H."/>
            <person name="Distl O."/>
            <person name="Edgar R.C."/>
            <person name="Garber M."/>
            <person name="Leeb T."/>
            <person name="Mauceli E."/>
            <person name="MacLeod J.N."/>
            <person name="Penedo M.C.T."/>
            <person name="Raison J.M."/>
            <person name="Sharpe T."/>
            <person name="Vogel J."/>
            <person name="Andersson L."/>
            <person name="Antczak D.F."/>
            <person name="Biagi T."/>
            <person name="Binns M.M."/>
            <person name="Chowdhary B.P."/>
            <person name="Coleman S.J."/>
            <person name="Della Valle G."/>
            <person name="Fryc S."/>
            <person name="Guerin G."/>
            <person name="Hasegawa T."/>
            <person name="Hill E.W."/>
            <person name="Jurka J."/>
            <person name="Kiialainen A."/>
            <person name="Lindgren G."/>
            <person name="Liu J."/>
            <person name="Magnani E."/>
            <person name="Mickelson J.R."/>
            <person name="Murray J."/>
            <person name="Nergadze S.G."/>
            <person name="Onofrio R."/>
            <person name="Pedroni S."/>
            <person name="Piras M.F."/>
            <person name="Raudsepp T."/>
            <person name="Rocchi M."/>
            <person name="Roeed K.H."/>
            <person name="Ryder O.A."/>
            <person name="Searle S."/>
            <person name="Skow L."/>
            <person name="Swinburne J.E."/>
            <person name="Syvaenen A.C."/>
            <person name="Tozaki T."/>
            <person name="Valberg S.J."/>
            <person name="Vaudin M."/>
            <person name="White J.R."/>
            <person name="Zody M.C."/>
            <person name="Lander E.S."/>
            <person name="Lindblad-Toh K."/>
        </authorList>
    </citation>
    <scope>NUCLEOTIDE SEQUENCE [LARGE SCALE GENOMIC DNA]</scope>
    <source>
        <strain evidence="2 3">Thoroughbred</strain>
    </source>
</reference>
<evidence type="ECO:0000259" key="1">
    <source>
        <dbReference type="PROSITE" id="PS50805"/>
    </source>
</evidence>
<dbReference type="InterPro" id="IPR001909">
    <property type="entry name" value="KRAB"/>
</dbReference>
<keyword evidence="3" id="KW-1185">Reference proteome</keyword>
<evidence type="ECO:0000313" key="2">
    <source>
        <dbReference type="Ensembl" id="ENSECAP00000056262.1"/>
    </source>
</evidence>
<dbReference type="Gene3D" id="6.10.140.140">
    <property type="match status" value="1"/>
</dbReference>
<dbReference type="PROSITE" id="PS50805">
    <property type="entry name" value="KRAB"/>
    <property type="match status" value="1"/>
</dbReference>
<dbReference type="CDD" id="cd07765">
    <property type="entry name" value="KRAB_A-box"/>
    <property type="match status" value="1"/>
</dbReference>
<dbReference type="SUPFAM" id="SSF109640">
    <property type="entry name" value="KRAB domain (Kruppel-associated box)"/>
    <property type="match status" value="1"/>
</dbReference>
<dbReference type="GeneTree" id="ENSGT00940000167712"/>
<reference evidence="2" key="3">
    <citation type="submission" date="2025-09" db="UniProtKB">
        <authorList>
            <consortium name="Ensembl"/>
        </authorList>
    </citation>
    <scope>IDENTIFICATION</scope>
    <source>
        <strain evidence="2">Thoroughbred</strain>
    </source>
</reference>
<proteinExistence type="predicted"/>
<dbReference type="InterPro" id="IPR036051">
    <property type="entry name" value="KRAB_dom_sf"/>
</dbReference>
<dbReference type="SMART" id="SM00349">
    <property type="entry name" value="KRAB"/>
    <property type="match status" value="1"/>
</dbReference>
<dbReference type="PANTHER" id="PTHR23232">
    <property type="entry name" value="KRAB DOMAIN C2H2 ZINC FINGER"/>
    <property type="match status" value="1"/>
</dbReference>
<dbReference type="GO" id="GO:0006355">
    <property type="term" value="P:regulation of DNA-templated transcription"/>
    <property type="evidence" value="ECO:0007669"/>
    <property type="project" value="InterPro"/>
</dbReference>
<dbReference type="InterPro" id="IPR050169">
    <property type="entry name" value="Krueppel_C2H2_ZnF"/>
</dbReference>
<sequence length="129" mass="14638">WSFLSLSLHSVSSEVIFEASLLRCLWNPSNHRTTKARGCSSPDSKVPGVAVNFTEEEWRELDPAQRVLYRDVMLENYRNLVSLGFPFSKPGIISRLEQVVNPWMQEGEVLSSSCTYEATRLRKAKSLAC</sequence>
<dbReference type="Pfam" id="PF01352">
    <property type="entry name" value="KRAB"/>
    <property type="match status" value="1"/>
</dbReference>
<protein>
    <recommendedName>
        <fullName evidence="1">KRAB domain-containing protein</fullName>
    </recommendedName>
</protein>
<organism evidence="2 3">
    <name type="scientific">Equus caballus</name>
    <name type="common">Horse</name>
    <dbReference type="NCBI Taxonomy" id="9796"/>
    <lineage>
        <taxon>Eukaryota</taxon>
        <taxon>Metazoa</taxon>
        <taxon>Chordata</taxon>
        <taxon>Craniata</taxon>
        <taxon>Vertebrata</taxon>
        <taxon>Euteleostomi</taxon>
        <taxon>Mammalia</taxon>
        <taxon>Eutheria</taxon>
        <taxon>Laurasiatheria</taxon>
        <taxon>Perissodactyla</taxon>
        <taxon>Equidae</taxon>
        <taxon>Equus</taxon>
    </lineage>
</organism>
<dbReference type="Proteomes" id="UP000002281">
    <property type="component" value="Chromosome 11"/>
</dbReference>
<accession>A0A9L0QXX5</accession>
<gene>
    <name evidence="2" type="primary">LOC106781339</name>
</gene>
<dbReference type="AlphaFoldDB" id="A0A9L0QXX5"/>
<name>A0A9L0QXX5_HORSE</name>
<reference evidence="2" key="2">
    <citation type="submission" date="2025-08" db="UniProtKB">
        <authorList>
            <consortium name="Ensembl"/>
        </authorList>
    </citation>
    <scope>IDENTIFICATION</scope>
    <source>
        <strain evidence="2">Thoroughbred</strain>
    </source>
</reference>
<evidence type="ECO:0000313" key="3">
    <source>
        <dbReference type="Proteomes" id="UP000002281"/>
    </source>
</evidence>
<dbReference type="PANTHER" id="PTHR23232:SF157">
    <property type="entry name" value="ZINC FINGER PROTEIN 525"/>
    <property type="match status" value="1"/>
</dbReference>